<keyword evidence="2" id="KW-1185">Reference proteome</keyword>
<protein>
    <recommendedName>
        <fullName evidence="3">Terminase</fullName>
    </recommendedName>
</protein>
<dbReference type="AlphaFoldDB" id="A0A502CI81"/>
<organism evidence="1 2">
    <name type="scientific">Sphingomonas oligophenolica</name>
    <dbReference type="NCBI Taxonomy" id="301154"/>
    <lineage>
        <taxon>Bacteria</taxon>
        <taxon>Pseudomonadati</taxon>
        <taxon>Pseudomonadota</taxon>
        <taxon>Alphaproteobacteria</taxon>
        <taxon>Sphingomonadales</taxon>
        <taxon>Sphingomonadaceae</taxon>
        <taxon>Sphingomonas</taxon>
    </lineage>
</organism>
<evidence type="ECO:0008006" key="3">
    <source>
        <dbReference type="Google" id="ProtNLM"/>
    </source>
</evidence>
<dbReference type="OrthoDB" id="7282816at2"/>
<comment type="caution">
    <text evidence="1">The sequence shown here is derived from an EMBL/GenBank/DDBJ whole genome shotgun (WGS) entry which is preliminary data.</text>
</comment>
<name>A0A502CI81_9SPHN</name>
<evidence type="ECO:0000313" key="2">
    <source>
        <dbReference type="Proteomes" id="UP000318413"/>
    </source>
</evidence>
<dbReference type="EMBL" id="RCZK01000006">
    <property type="protein sequence ID" value="TPG12304.1"/>
    <property type="molecule type" value="Genomic_DNA"/>
</dbReference>
<accession>A0A502CI81</accession>
<gene>
    <name evidence="1" type="ORF">EAH84_09000</name>
</gene>
<evidence type="ECO:0000313" key="1">
    <source>
        <dbReference type="EMBL" id="TPG12304.1"/>
    </source>
</evidence>
<sequence length="133" mass="14358">MTQIPFTPVPSRTNRHDGWTPERQRGFIAALAQLGFVSAAAAQVGKSAKSAYALRSRAGAESFAAAWDEAVAAGCFRATTLAVDRAVKGVAVPVFYRGLQAGERRVYDDRLLIAALRRFKPDVYGSAIEDDAR</sequence>
<reference evidence="1 2" key="1">
    <citation type="journal article" date="2019" name="Environ. Microbiol.">
        <title>Species interactions and distinct microbial communities in high Arctic permafrost affected cryosols are associated with the CH4 and CO2 gas fluxes.</title>
        <authorList>
            <person name="Altshuler I."/>
            <person name="Hamel J."/>
            <person name="Turney S."/>
            <person name="Magnuson E."/>
            <person name="Levesque R."/>
            <person name="Greer C."/>
            <person name="Whyte L.G."/>
        </authorList>
    </citation>
    <scope>NUCLEOTIDE SEQUENCE [LARGE SCALE GENOMIC DNA]</scope>
    <source>
        <strain evidence="1 2">S5.1</strain>
    </source>
</reference>
<dbReference type="RefSeq" id="WP_140870912.1">
    <property type="nucleotide sequence ID" value="NZ_RCZK01000006.1"/>
</dbReference>
<dbReference type="Proteomes" id="UP000318413">
    <property type="component" value="Unassembled WGS sequence"/>
</dbReference>
<proteinExistence type="predicted"/>